<dbReference type="GO" id="GO:0004784">
    <property type="term" value="F:superoxide dismutase activity"/>
    <property type="evidence" value="ECO:0007669"/>
    <property type="project" value="UniProtKB-EC"/>
</dbReference>
<organism evidence="5 6">
    <name type="scientific">Geomonas silvestris</name>
    <dbReference type="NCBI Taxonomy" id="2740184"/>
    <lineage>
        <taxon>Bacteria</taxon>
        <taxon>Pseudomonadati</taxon>
        <taxon>Thermodesulfobacteriota</taxon>
        <taxon>Desulfuromonadia</taxon>
        <taxon>Geobacterales</taxon>
        <taxon>Geobacteraceae</taxon>
        <taxon>Geomonas</taxon>
    </lineage>
</organism>
<dbReference type="PROSITE" id="PS00332">
    <property type="entry name" value="SOD_CU_ZN_2"/>
    <property type="match status" value="1"/>
</dbReference>
<sequence length="177" mass="17932">MTTKSFLIGCSLVALSAAGAWAEGSSQRGWAEIKDASGKTVGAAVLTEQKDGVLVNLKVSGLKPGLHAFHVHETGDCTGPDFKSAGGHFNPFHKHHGMKNPEGKHAGDMPNLEVQPDGSARASVLAEGTTLGPGPGSLLKPGGTALVIHASPDDNLSDPAGNAGARVACGVIRAKAE</sequence>
<dbReference type="GO" id="GO:0005507">
    <property type="term" value="F:copper ion binding"/>
    <property type="evidence" value="ECO:0007669"/>
    <property type="project" value="InterPro"/>
</dbReference>
<dbReference type="PROSITE" id="PS00087">
    <property type="entry name" value="SOD_CU_ZN_1"/>
    <property type="match status" value="1"/>
</dbReference>
<comment type="similarity">
    <text evidence="1 2">Belongs to the Cu-Zn superoxide dismutase family.</text>
</comment>
<dbReference type="Gene3D" id="2.60.40.200">
    <property type="entry name" value="Superoxide dismutase, copper/zinc binding domain"/>
    <property type="match status" value="1"/>
</dbReference>
<keyword evidence="2" id="KW-0479">Metal-binding</keyword>
<evidence type="ECO:0000256" key="3">
    <source>
        <dbReference type="SAM" id="SignalP"/>
    </source>
</evidence>
<comment type="catalytic activity">
    <reaction evidence="2">
        <text>2 superoxide + 2 H(+) = H2O2 + O2</text>
        <dbReference type="Rhea" id="RHEA:20696"/>
        <dbReference type="ChEBI" id="CHEBI:15378"/>
        <dbReference type="ChEBI" id="CHEBI:15379"/>
        <dbReference type="ChEBI" id="CHEBI:16240"/>
        <dbReference type="ChEBI" id="CHEBI:18421"/>
        <dbReference type="EC" id="1.15.1.1"/>
    </reaction>
</comment>
<dbReference type="Proteomes" id="UP000556026">
    <property type="component" value="Unassembled WGS sequence"/>
</dbReference>
<dbReference type="AlphaFoldDB" id="A0A6V8MF91"/>
<dbReference type="RefSeq" id="WP_183353492.1">
    <property type="nucleotide sequence ID" value="NZ_BLXX01000002.1"/>
</dbReference>
<keyword evidence="2" id="KW-0560">Oxidoreductase</keyword>
<evidence type="ECO:0000256" key="1">
    <source>
        <dbReference type="ARBA" id="ARBA00010457"/>
    </source>
</evidence>
<dbReference type="PRINTS" id="PR00068">
    <property type="entry name" value="CUZNDISMTASE"/>
</dbReference>
<dbReference type="InterPro" id="IPR001424">
    <property type="entry name" value="SOD_Cu_Zn_dom"/>
</dbReference>
<gene>
    <name evidence="5" type="primary">sodC2</name>
    <name evidence="5" type="ORF">GMST_09620</name>
</gene>
<dbReference type="CDD" id="cd00305">
    <property type="entry name" value="Cu-Zn_Superoxide_Dismutase"/>
    <property type="match status" value="1"/>
</dbReference>
<evidence type="ECO:0000313" key="6">
    <source>
        <dbReference type="Proteomes" id="UP000556026"/>
    </source>
</evidence>
<accession>A0A6V8MF91</accession>
<proteinExistence type="inferred from homology"/>
<reference evidence="6" key="1">
    <citation type="submission" date="2020-06" db="EMBL/GenBank/DDBJ databases">
        <title>Draft genomic sequence of Geomonas sp. Red330.</title>
        <authorList>
            <person name="Itoh H."/>
            <person name="Zhenxing X."/>
            <person name="Ushijima N."/>
            <person name="Masuda Y."/>
            <person name="Shiratori Y."/>
            <person name="Senoo K."/>
        </authorList>
    </citation>
    <scope>NUCLEOTIDE SEQUENCE [LARGE SCALE GENOMIC DNA]</scope>
    <source>
        <strain evidence="6">Red330</strain>
    </source>
</reference>
<dbReference type="SUPFAM" id="SSF49329">
    <property type="entry name" value="Cu,Zn superoxide dismutase-like"/>
    <property type="match status" value="1"/>
</dbReference>
<dbReference type="InterPro" id="IPR018152">
    <property type="entry name" value="SOD_Cu/Zn_BS"/>
</dbReference>
<feature type="chain" id="PRO_5028063403" description="Superoxide dismutase [Cu-Zn]" evidence="3">
    <location>
        <begin position="23"/>
        <end position="177"/>
    </location>
</feature>
<dbReference type="InterPro" id="IPR036423">
    <property type="entry name" value="SOD-like_Cu/Zn_dom_sf"/>
</dbReference>
<comment type="caution">
    <text evidence="5">The sequence shown here is derived from an EMBL/GenBank/DDBJ whole genome shotgun (WGS) entry which is preliminary data.</text>
</comment>
<comment type="cofactor">
    <cofactor evidence="2">
        <name>Zn(2+)</name>
        <dbReference type="ChEBI" id="CHEBI:29105"/>
    </cofactor>
    <text evidence="2">Binds 1 zinc ion per subunit.</text>
</comment>
<keyword evidence="2" id="KW-0186">Copper</keyword>
<dbReference type="Pfam" id="PF00080">
    <property type="entry name" value="Sod_Cu"/>
    <property type="match status" value="1"/>
</dbReference>
<keyword evidence="6" id="KW-1185">Reference proteome</keyword>
<evidence type="ECO:0000313" key="5">
    <source>
        <dbReference type="EMBL" id="GFO58637.1"/>
    </source>
</evidence>
<protein>
    <recommendedName>
        <fullName evidence="2">Superoxide dismutase [Cu-Zn]</fullName>
        <ecNumber evidence="2">1.15.1.1</ecNumber>
    </recommendedName>
</protein>
<dbReference type="PANTHER" id="PTHR10003">
    <property type="entry name" value="SUPEROXIDE DISMUTASE CU-ZN -RELATED"/>
    <property type="match status" value="1"/>
</dbReference>
<comment type="cofactor">
    <cofactor evidence="2">
        <name>Cu cation</name>
        <dbReference type="ChEBI" id="CHEBI:23378"/>
    </cofactor>
    <text evidence="2">Binds 1 copper ion per subunit.</text>
</comment>
<keyword evidence="2" id="KW-0862">Zinc</keyword>
<evidence type="ECO:0000259" key="4">
    <source>
        <dbReference type="Pfam" id="PF00080"/>
    </source>
</evidence>
<feature type="signal peptide" evidence="3">
    <location>
        <begin position="1"/>
        <end position="22"/>
    </location>
</feature>
<dbReference type="EC" id="1.15.1.1" evidence="2"/>
<dbReference type="InterPro" id="IPR024134">
    <property type="entry name" value="SOD_Cu/Zn_/chaperone"/>
</dbReference>
<comment type="function">
    <text evidence="2">Destroys radicals which are normally produced within the cells and which are toxic to biological systems.</text>
</comment>
<feature type="domain" description="Superoxide dismutase copper/zinc binding" evidence="4">
    <location>
        <begin position="42"/>
        <end position="172"/>
    </location>
</feature>
<keyword evidence="3" id="KW-0732">Signal</keyword>
<dbReference type="EMBL" id="BLXX01000002">
    <property type="protein sequence ID" value="GFO58637.1"/>
    <property type="molecule type" value="Genomic_DNA"/>
</dbReference>
<name>A0A6V8MF91_9BACT</name>
<evidence type="ECO:0000256" key="2">
    <source>
        <dbReference type="RuleBase" id="RU000393"/>
    </source>
</evidence>